<feature type="transmembrane region" description="Helical" evidence="5">
    <location>
        <begin position="70"/>
        <end position="94"/>
    </location>
</feature>
<feature type="transmembrane region" description="Helical" evidence="5">
    <location>
        <begin position="271"/>
        <end position="290"/>
    </location>
</feature>
<organism evidence="7 8">
    <name type="scientific">Marinomonas sargassi</name>
    <dbReference type="NCBI Taxonomy" id="2984494"/>
    <lineage>
        <taxon>Bacteria</taxon>
        <taxon>Pseudomonadati</taxon>
        <taxon>Pseudomonadota</taxon>
        <taxon>Gammaproteobacteria</taxon>
        <taxon>Oceanospirillales</taxon>
        <taxon>Oceanospirillaceae</taxon>
        <taxon>Marinomonas</taxon>
    </lineage>
</organism>
<dbReference type="Proteomes" id="UP001209713">
    <property type="component" value="Unassembled WGS sequence"/>
</dbReference>
<name>A0ABT2YQI2_9GAMM</name>
<dbReference type="SUPFAM" id="SSF103481">
    <property type="entry name" value="Multidrug resistance efflux transporter EmrE"/>
    <property type="match status" value="2"/>
</dbReference>
<keyword evidence="3 5" id="KW-1133">Transmembrane helix</keyword>
<evidence type="ECO:0000256" key="4">
    <source>
        <dbReference type="ARBA" id="ARBA00023136"/>
    </source>
</evidence>
<dbReference type="InterPro" id="IPR050638">
    <property type="entry name" value="AA-Vitamin_Transporters"/>
</dbReference>
<dbReference type="EMBL" id="JAOVZB010000002">
    <property type="protein sequence ID" value="MCV2402147.1"/>
    <property type="molecule type" value="Genomic_DNA"/>
</dbReference>
<dbReference type="InterPro" id="IPR000620">
    <property type="entry name" value="EamA_dom"/>
</dbReference>
<feature type="transmembrane region" description="Helical" evidence="5">
    <location>
        <begin position="150"/>
        <end position="168"/>
    </location>
</feature>
<dbReference type="RefSeq" id="WP_263529531.1">
    <property type="nucleotide sequence ID" value="NZ_JAOVZB010000002.1"/>
</dbReference>
<keyword evidence="8" id="KW-1185">Reference proteome</keyword>
<feature type="transmembrane region" description="Helical" evidence="5">
    <location>
        <begin position="245"/>
        <end position="265"/>
    </location>
</feature>
<feature type="transmembrane region" description="Helical" evidence="5">
    <location>
        <begin position="128"/>
        <end position="144"/>
    </location>
</feature>
<reference evidence="7 8" key="1">
    <citation type="submission" date="2022-10" db="EMBL/GenBank/DDBJ databases">
        <title>Marinomonas transparenta sp. nov. and Marinomonas sargassi sp. nov., isolated from marine alga (Sargassum natans (L.) Gaillon).</title>
        <authorList>
            <person name="Wang Y."/>
        </authorList>
    </citation>
    <scope>NUCLEOTIDE SEQUENCE [LARGE SCALE GENOMIC DNA]</scope>
    <source>
        <strain evidence="7 8">C2222</strain>
    </source>
</reference>
<dbReference type="InterPro" id="IPR037185">
    <property type="entry name" value="EmrE-like"/>
</dbReference>
<accession>A0ABT2YQI2</accession>
<proteinExistence type="predicted"/>
<comment type="subcellular location">
    <subcellularLocation>
        <location evidence="1">Membrane</location>
        <topology evidence="1">Multi-pass membrane protein</topology>
    </subcellularLocation>
</comment>
<evidence type="ECO:0000256" key="1">
    <source>
        <dbReference type="ARBA" id="ARBA00004141"/>
    </source>
</evidence>
<evidence type="ECO:0000256" key="2">
    <source>
        <dbReference type="ARBA" id="ARBA00022692"/>
    </source>
</evidence>
<feature type="transmembrane region" description="Helical" evidence="5">
    <location>
        <begin position="215"/>
        <end position="238"/>
    </location>
</feature>
<keyword evidence="2 5" id="KW-0812">Transmembrane</keyword>
<gene>
    <name evidence="7" type="ORF">OFY17_04515</name>
</gene>
<evidence type="ECO:0000313" key="7">
    <source>
        <dbReference type="EMBL" id="MCV2402147.1"/>
    </source>
</evidence>
<feature type="transmembrane region" description="Helical" evidence="5">
    <location>
        <begin position="180"/>
        <end position="203"/>
    </location>
</feature>
<dbReference type="PANTHER" id="PTHR32322">
    <property type="entry name" value="INNER MEMBRANE TRANSPORTER"/>
    <property type="match status" value="1"/>
</dbReference>
<protein>
    <submittedName>
        <fullName evidence="7">DMT family transporter</fullName>
    </submittedName>
</protein>
<sequence>MTVSLRVITLVFLSLLAFAANSVLCRLALDGGLIDPANFTLLRLVSGAVTLALLCMLQKTPQTQPKILQVWYEGNWISALALFVYAIGFSYAYVTLETGIGALILFGSVQLTMILFAVLMGQKLGRQELLGLVIAFIGFVYLVLPTLSSPSLFGFILMTFSGIAWGIYTWRGKVSSSPLFATASNFIRTLPVLAVSLIVIHFFQPYSLGNVQYEGVILALVSGAIMSGIGYALWYAVLPSLATSLAAVLQLLVPIIATIGGVVFAGENVTLHLLIATAGVLGGVLLVIFARSKKV</sequence>
<evidence type="ECO:0000259" key="6">
    <source>
        <dbReference type="Pfam" id="PF00892"/>
    </source>
</evidence>
<feature type="domain" description="EamA" evidence="6">
    <location>
        <begin position="153"/>
        <end position="288"/>
    </location>
</feature>
<evidence type="ECO:0000256" key="5">
    <source>
        <dbReference type="SAM" id="Phobius"/>
    </source>
</evidence>
<dbReference type="PANTHER" id="PTHR32322:SF9">
    <property type="entry name" value="AMINO-ACID METABOLITE EFFLUX PUMP-RELATED"/>
    <property type="match status" value="1"/>
</dbReference>
<evidence type="ECO:0000313" key="8">
    <source>
        <dbReference type="Proteomes" id="UP001209713"/>
    </source>
</evidence>
<comment type="caution">
    <text evidence="7">The sequence shown here is derived from an EMBL/GenBank/DDBJ whole genome shotgun (WGS) entry which is preliminary data.</text>
</comment>
<feature type="transmembrane region" description="Helical" evidence="5">
    <location>
        <begin position="41"/>
        <end position="58"/>
    </location>
</feature>
<evidence type="ECO:0000256" key="3">
    <source>
        <dbReference type="ARBA" id="ARBA00022989"/>
    </source>
</evidence>
<feature type="transmembrane region" description="Helical" evidence="5">
    <location>
        <begin position="100"/>
        <end position="121"/>
    </location>
</feature>
<dbReference type="Pfam" id="PF00892">
    <property type="entry name" value="EamA"/>
    <property type="match status" value="2"/>
</dbReference>
<keyword evidence="4 5" id="KW-0472">Membrane</keyword>
<feature type="domain" description="EamA" evidence="6">
    <location>
        <begin position="7"/>
        <end position="143"/>
    </location>
</feature>